<dbReference type="Proteomes" id="UP001350748">
    <property type="component" value="Unassembled WGS sequence"/>
</dbReference>
<sequence length="187" mass="20497">MERKWRVVSSKTLLKDRWIDLRADHCVTPGGKEISPYYVLAYSDWAHIVALTPDDGIILTRQYRHAAGEFLYELPSGSVDAADGDPERTARRELEEETGYVAERWLKAGALSPNPATHTNKAHIFVALDAELKGIQKLDAGEEGLTVHVFPLAEVLDSLGAGLLGQSMHVASLVLALTAIGRLKLTI</sequence>
<evidence type="ECO:0000313" key="4">
    <source>
        <dbReference type="Proteomes" id="UP001350748"/>
    </source>
</evidence>
<dbReference type="EMBL" id="JAZHYN010000072">
    <property type="protein sequence ID" value="MEF3368002.1"/>
    <property type="molecule type" value="Genomic_DNA"/>
</dbReference>
<dbReference type="CDD" id="cd03424">
    <property type="entry name" value="NUDIX_ADPRase_Nudt5_UGPPase_Nudt14"/>
    <property type="match status" value="1"/>
</dbReference>
<dbReference type="PROSITE" id="PS51462">
    <property type="entry name" value="NUDIX"/>
    <property type="match status" value="1"/>
</dbReference>
<accession>A0ABU7XLT1</accession>
<dbReference type="Gene3D" id="3.90.79.10">
    <property type="entry name" value="Nucleoside Triphosphate Pyrophosphohydrolase"/>
    <property type="match status" value="1"/>
</dbReference>
<protein>
    <submittedName>
        <fullName evidence="3">NUDIX hydrolase</fullName>
        <ecNumber evidence="3">3.6.-.-</ecNumber>
    </submittedName>
</protein>
<keyword evidence="4" id="KW-1185">Reference proteome</keyword>
<gene>
    <name evidence="3" type="ORF">V3H18_15815</name>
</gene>
<dbReference type="SUPFAM" id="SSF55811">
    <property type="entry name" value="Nudix"/>
    <property type="match status" value="1"/>
</dbReference>
<name>A0ABU7XLT1_9HYPH</name>
<evidence type="ECO:0000259" key="2">
    <source>
        <dbReference type="PROSITE" id="PS51462"/>
    </source>
</evidence>
<dbReference type="GO" id="GO:0016787">
    <property type="term" value="F:hydrolase activity"/>
    <property type="evidence" value="ECO:0007669"/>
    <property type="project" value="UniProtKB-KW"/>
</dbReference>
<dbReference type="InterPro" id="IPR000086">
    <property type="entry name" value="NUDIX_hydrolase_dom"/>
</dbReference>
<dbReference type="RefSeq" id="WP_332083034.1">
    <property type="nucleotide sequence ID" value="NZ_JAZHYN010000072.1"/>
</dbReference>
<organism evidence="3 4">
    <name type="scientific">Methylocystis borbori</name>
    <dbReference type="NCBI Taxonomy" id="3118750"/>
    <lineage>
        <taxon>Bacteria</taxon>
        <taxon>Pseudomonadati</taxon>
        <taxon>Pseudomonadota</taxon>
        <taxon>Alphaproteobacteria</taxon>
        <taxon>Hyphomicrobiales</taxon>
        <taxon>Methylocystaceae</taxon>
        <taxon>Methylocystis</taxon>
    </lineage>
</organism>
<reference evidence="3 4" key="1">
    <citation type="submission" date="2024-02" db="EMBL/GenBank/DDBJ databases">
        <authorList>
            <person name="Grouzdev D."/>
        </authorList>
    </citation>
    <scope>NUCLEOTIDE SEQUENCE [LARGE SCALE GENOMIC DNA]</scope>
    <source>
        <strain evidence="3 4">9N</strain>
    </source>
</reference>
<dbReference type="PANTHER" id="PTHR11839">
    <property type="entry name" value="UDP/ADP-SUGAR PYROPHOSPHATASE"/>
    <property type="match status" value="1"/>
</dbReference>
<evidence type="ECO:0000256" key="1">
    <source>
        <dbReference type="ARBA" id="ARBA00022801"/>
    </source>
</evidence>
<evidence type="ECO:0000313" key="3">
    <source>
        <dbReference type="EMBL" id="MEF3368002.1"/>
    </source>
</evidence>
<dbReference type="EC" id="3.6.-.-" evidence="3"/>
<dbReference type="PANTHER" id="PTHR11839:SF1">
    <property type="entry name" value="ADP-SUGAR PYROPHOSPHATASE"/>
    <property type="match status" value="1"/>
</dbReference>
<dbReference type="Pfam" id="PF00293">
    <property type="entry name" value="NUDIX"/>
    <property type="match status" value="1"/>
</dbReference>
<dbReference type="InterPro" id="IPR015797">
    <property type="entry name" value="NUDIX_hydrolase-like_dom_sf"/>
</dbReference>
<keyword evidence="1 3" id="KW-0378">Hydrolase</keyword>
<comment type="caution">
    <text evidence="3">The sequence shown here is derived from an EMBL/GenBank/DDBJ whole genome shotgun (WGS) entry which is preliminary data.</text>
</comment>
<proteinExistence type="predicted"/>
<feature type="domain" description="Nudix hydrolase" evidence="2">
    <location>
        <begin position="41"/>
        <end position="176"/>
    </location>
</feature>